<keyword evidence="3" id="KW-1185">Reference proteome</keyword>
<proteinExistence type="predicted"/>
<dbReference type="AlphaFoldDB" id="A0A1I3SRS7"/>
<dbReference type="InterPro" id="IPR001544">
    <property type="entry name" value="Aminotrans_IV"/>
</dbReference>
<dbReference type="SUPFAM" id="SSF56752">
    <property type="entry name" value="D-aminoacid aminotransferase-like PLP-dependent enzymes"/>
    <property type="match status" value="1"/>
</dbReference>
<reference evidence="3" key="1">
    <citation type="submission" date="2016-10" db="EMBL/GenBank/DDBJ databases">
        <authorList>
            <person name="Varghese N."/>
            <person name="Submissions S."/>
        </authorList>
    </citation>
    <scope>NUCLEOTIDE SEQUENCE [LARGE SCALE GENOMIC DNA]</scope>
    <source>
        <strain evidence="3">DSM 21857</strain>
    </source>
</reference>
<dbReference type="STRING" id="1121003.SAMN03080618_03422"/>
<dbReference type="NCBIfam" id="NF005731">
    <property type="entry name" value="PRK07546.1-5"/>
    <property type="match status" value="1"/>
</dbReference>
<dbReference type="GO" id="GO:0016829">
    <property type="term" value="F:lyase activity"/>
    <property type="evidence" value="ECO:0007669"/>
    <property type="project" value="UniProtKB-KW"/>
</dbReference>
<dbReference type="InterPro" id="IPR036038">
    <property type="entry name" value="Aminotransferase-like"/>
</dbReference>
<gene>
    <name evidence="2" type="ORF">SAMN03080618_03422</name>
</gene>
<dbReference type="NCBIfam" id="NF005729">
    <property type="entry name" value="PRK07546.1-3"/>
    <property type="match status" value="1"/>
</dbReference>
<dbReference type="Gene3D" id="3.20.10.10">
    <property type="entry name" value="D-amino Acid Aminotransferase, subunit A, domain 2"/>
    <property type="match status" value="1"/>
</dbReference>
<dbReference type="Gene3D" id="3.30.470.10">
    <property type="match status" value="1"/>
</dbReference>
<organism evidence="2 3">
    <name type="scientific">Aquamicrobium aerolatum DSM 21857</name>
    <dbReference type="NCBI Taxonomy" id="1121003"/>
    <lineage>
        <taxon>Bacteria</taxon>
        <taxon>Pseudomonadati</taxon>
        <taxon>Pseudomonadota</taxon>
        <taxon>Alphaproteobacteria</taxon>
        <taxon>Hyphomicrobiales</taxon>
        <taxon>Phyllobacteriaceae</taxon>
        <taxon>Aerobium</taxon>
    </lineage>
</organism>
<sequence>MRIKDQVPSAADTDFYLFETMRREPDAEIVRLDLHLRRLETASRELGFSHDPGRISDALASLPEAGHQQRMRLTLQRDGSCCAQAYPFEPVANGTIWTLAIAATRLSSTDRLLRHKSSRRGVYDAARAEFAAETAQEVLLLNEKGELCEGTITSLFVRLDDGPLKTPSLQCGLLAGVLRQSLLESGQAEEAVLLPDDLAHATEIFVGNSLRGLIRARLNSL</sequence>
<dbReference type="Pfam" id="PF01063">
    <property type="entry name" value="Aminotran_4"/>
    <property type="match status" value="1"/>
</dbReference>
<name>A0A1I3SRS7_9HYPH</name>
<evidence type="ECO:0000256" key="1">
    <source>
        <dbReference type="ARBA" id="ARBA00014472"/>
    </source>
</evidence>
<dbReference type="InterPro" id="IPR043132">
    <property type="entry name" value="BCAT-like_C"/>
</dbReference>
<dbReference type="EMBL" id="FORF01000033">
    <property type="protein sequence ID" value="SFJ60126.1"/>
    <property type="molecule type" value="Genomic_DNA"/>
</dbReference>
<dbReference type="RefSeq" id="WP_091524873.1">
    <property type="nucleotide sequence ID" value="NZ_FORF01000033.1"/>
</dbReference>
<evidence type="ECO:0000313" key="3">
    <source>
        <dbReference type="Proteomes" id="UP000242763"/>
    </source>
</evidence>
<evidence type="ECO:0000313" key="2">
    <source>
        <dbReference type="EMBL" id="SFJ60126.1"/>
    </source>
</evidence>
<protein>
    <recommendedName>
        <fullName evidence="1">Probable branched-chain-amino-acid aminotransferase</fullName>
    </recommendedName>
</protein>
<dbReference type="Proteomes" id="UP000242763">
    <property type="component" value="Unassembled WGS sequence"/>
</dbReference>
<keyword evidence="2" id="KW-0456">Lyase</keyword>
<dbReference type="OrthoDB" id="9809239at2"/>
<dbReference type="InterPro" id="IPR043131">
    <property type="entry name" value="BCAT-like_N"/>
</dbReference>
<accession>A0A1I3SRS7</accession>